<evidence type="ECO:0000256" key="4">
    <source>
        <dbReference type="PROSITE-ProRule" id="PRU00335"/>
    </source>
</evidence>
<dbReference type="InterPro" id="IPR001647">
    <property type="entry name" value="HTH_TetR"/>
</dbReference>
<dbReference type="Gene3D" id="1.10.10.60">
    <property type="entry name" value="Homeodomain-like"/>
    <property type="match status" value="1"/>
</dbReference>
<evidence type="ECO:0000259" key="5">
    <source>
        <dbReference type="PROSITE" id="PS50977"/>
    </source>
</evidence>
<dbReference type="Pfam" id="PF00440">
    <property type="entry name" value="TetR_N"/>
    <property type="match status" value="1"/>
</dbReference>
<gene>
    <name evidence="6" type="ORF">SAMN05216353_1617</name>
</gene>
<keyword evidence="3" id="KW-0804">Transcription</keyword>
<dbReference type="InterPro" id="IPR009057">
    <property type="entry name" value="Homeodomain-like_sf"/>
</dbReference>
<keyword evidence="1" id="KW-0805">Transcription regulation</keyword>
<dbReference type="EMBL" id="FOOG01000061">
    <property type="protein sequence ID" value="SFG59697.1"/>
    <property type="molecule type" value="Genomic_DNA"/>
</dbReference>
<dbReference type="GO" id="GO:0003677">
    <property type="term" value="F:DNA binding"/>
    <property type="evidence" value="ECO:0007669"/>
    <property type="project" value="UniProtKB-UniRule"/>
</dbReference>
<dbReference type="Proteomes" id="UP000198897">
    <property type="component" value="Unassembled WGS sequence"/>
</dbReference>
<dbReference type="SUPFAM" id="SSF46689">
    <property type="entry name" value="Homeodomain-like"/>
    <property type="match status" value="1"/>
</dbReference>
<accession>A0A1I2T8Z6</accession>
<dbReference type="Gene3D" id="1.10.357.10">
    <property type="entry name" value="Tetracycline Repressor, domain 2"/>
    <property type="match status" value="1"/>
</dbReference>
<evidence type="ECO:0000313" key="7">
    <source>
        <dbReference type="Proteomes" id="UP000198897"/>
    </source>
</evidence>
<dbReference type="PANTHER" id="PTHR47506:SF1">
    <property type="entry name" value="HTH-TYPE TRANSCRIPTIONAL REGULATOR YJDC"/>
    <property type="match status" value="1"/>
</dbReference>
<protein>
    <submittedName>
        <fullName evidence="6">Transcriptional regulator, TetR family</fullName>
    </submittedName>
</protein>
<dbReference type="PANTHER" id="PTHR47506">
    <property type="entry name" value="TRANSCRIPTIONAL REGULATORY PROTEIN"/>
    <property type="match status" value="1"/>
</dbReference>
<evidence type="ECO:0000256" key="2">
    <source>
        <dbReference type="ARBA" id="ARBA00023125"/>
    </source>
</evidence>
<organism evidence="6 7">
    <name type="scientific">Halobacillus alkaliphilus</name>
    <dbReference type="NCBI Taxonomy" id="396056"/>
    <lineage>
        <taxon>Bacteria</taxon>
        <taxon>Bacillati</taxon>
        <taxon>Bacillota</taxon>
        <taxon>Bacilli</taxon>
        <taxon>Bacillales</taxon>
        <taxon>Bacillaceae</taxon>
        <taxon>Halobacillus</taxon>
    </lineage>
</organism>
<reference evidence="7" key="1">
    <citation type="submission" date="2016-10" db="EMBL/GenBank/DDBJ databases">
        <authorList>
            <person name="Varghese N."/>
            <person name="Submissions S."/>
        </authorList>
    </citation>
    <scope>NUCLEOTIDE SEQUENCE [LARGE SCALE GENOMIC DNA]</scope>
    <source>
        <strain evidence="7">FP5</strain>
    </source>
</reference>
<dbReference type="SUPFAM" id="SSF48498">
    <property type="entry name" value="Tetracyclin repressor-like, C-terminal domain"/>
    <property type="match status" value="1"/>
</dbReference>
<proteinExistence type="predicted"/>
<dbReference type="OrthoDB" id="9780939at2"/>
<feature type="domain" description="HTH tetR-type" evidence="5">
    <location>
        <begin position="10"/>
        <end position="70"/>
    </location>
</feature>
<name>A0A1I2T8Z6_9BACI</name>
<sequence>MEPKFLALDQEKQDRILNAAMEEFAGNGYKNTSTNTIVKKAGISKGLLFHYFSNKKELYLKIYDYFVDLFLSEVQEKVDWEDKDIFNRHRQMASLKIKLFYQYPNVFNFLNAAFTENAQDLRGELESRRERFINHNYREMLQDIDMSKFREDMDVSKMIEIISWSMEGFAYKQQAKFKGLSLDEMDLEETLQELDRYIEVLKYSFYK</sequence>
<keyword evidence="2 4" id="KW-0238">DNA-binding</keyword>
<evidence type="ECO:0000313" key="6">
    <source>
        <dbReference type="EMBL" id="SFG59697.1"/>
    </source>
</evidence>
<dbReference type="AlphaFoldDB" id="A0A1I2T8Z6"/>
<dbReference type="PROSITE" id="PS50977">
    <property type="entry name" value="HTH_TETR_2"/>
    <property type="match status" value="1"/>
</dbReference>
<dbReference type="PROSITE" id="PS01081">
    <property type="entry name" value="HTH_TETR_1"/>
    <property type="match status" value="1"/>
</dbReference>
<dbReference type="InterPro" id="IPR036271">
    <property type="entry name" value="Tet_transcr_reg_TetR-rel_C_sf"/>
</dbReference>
<evidence type="ECO:0000256" key="3">
    <source>
        <dbReference type="ARBA" id="ARBA00023163"/>
    </source>
</evidence>
<keyword evidence="7" id="KW-1185">Reference proteome</keyword>
<evidence type="ECO:0000256" key="1">
    <source>
        <dbReference type="ARBA" id="ARBA00023015"/>
    </source>
</evidence>
<dbReference type="RefSeq" id="WP_089754640.1">
    <property type="nucleotide sequence ID" value="NZ_FOOG01000061.1"/>
</dbReference>
<dbReference type="InterPro" id="IPR023772">
    <property type="entry name" value="DNA-bd_HTH_TetR-type_CS"/>
</dbReference>
<feature type="DNA-binding region" description="H-T-H motif" evidence="4">
    <location>
        <begin position="33"/>
        <end position="52"/>
    </location>
</feature>
<dbReference type="PRINTS" id="PR00455">
    <property type="entry name" value="HTHTETR"/>
</dbReference>